<protein>
    <submittedName>
        <fullName evidence="2">Uncharacterized protein</fullName>
    </submittedName>
</protein>
<feature type="compositionally biased region" description="Polar residues" evidence="1">
    <location>
        <begin position="311"/>
        <end position="320"/>
    </location>
</feature>
<comment type="caution">
    <text evidence="2">The sequence shown here is derived from an EMBL/GenBank/DDBJ whole genome shotgun (WGS) entry which is preliminary data.</text>
</comment>
<name>A0AAD9Z5F4_9LECA</name>
<feature type="region of interest" description="Disordered" evidence="1">
    <location>
        <begin position="1"/>
        <end position="64"/>
    </location>
</feature>
<evidence type="ECO:0000313" key="3">
    <source>
        <dbReference type="Proteomes" id="UP001276659"/>
    </source>
</evidence>
<dbReference type="EMBL" id="JASNWA010000008">
    <property type="protein sequence ID" value="KAK3171980.1"/>
    <property type="molecule type" value="Genomic_DNA"/>
</dbReference>
<feature type="region of interest" description="Disordered" evidence="1">
    <location>
        <begin position="306"/>
        <end position="357"/>
    </location>
</feature>
<proteinExistence type="predicted"/>
<organism evidence="2 3">
    <name type="scientific">Lepraria neglecta</name>
    <dbReference type="NCBI Taxonomy" id="209136"/>
    <lineage>
        <taxon>Eukaryota</taxon>
        <taxon>Fungi</taxon>
        <taxon>Dikarya</taxon>
        <taxon>Ascomycota</taxon>
        <taxon>Pezizomycotina</taxon>
        <taxon>Lecanoromycetes</taxon>
        <taxon>OSLEUM clade</taxon>
        <taxon>Lecanoromycetidae</taxon>
        <taxon>Lecanorales</taxon>
        <taxon>Lecanorineae</taxon>
        <taxon>Stereocaulaceae</taxon>
        <taxon>Lepraria</taxon>
    </lineage>
</organism>
<feature type="compositionally biased region" description="Basic and acidic residues" evidence="1">
    <location>
        <begin position="346"/>
        <end position="357"/>
    </location>
</feature>
<sequence length="357" mass="42566">MSQITLHGAYTSKRSIGQATRHSKKRANAEQHRTTKLLESQEALASQPPPQRYPLPPPHLRVQKQPPVQYTTPTWTVEGRMHTAYAHYWYETPQFHSWDPTREPEPTNRPRYDVSNLRQGGSGCMSARATQEMFQLHHEEAERQWFNDIYWVEADDIWNTEVELLSNRYDINERMDQLEKRLFDQEVGLVDKLLQIHLREAWAPERHDLWSHSELQEAFRMGSTTPVRRRLIRKEVYNFCKPFCLHNHTLGATGREYGPKEQEDDDDWLKAYWDKELRKGEWYKHEAYTRNEPRLRLMRLRTSAPDINVASEPTSEPTSELTKKAPTKPTTKRNRHTKQQPRRQRYQQDRYNLRRPG</sequence>
<evidence type="ECO:0000256" key="1">
    <source>
        <dbReference type="SAM" id="MobiDB-lite"/>
    </source>
</evidence>
<evidence type="ECO:0000313" key="2">
    <source>
        <dbReference type="EMBL" id="KAK3171980.1"/>
    </source>
</evidence>
<feature type="compositionally biased region" description="Basic residues" evidence="1">
    <location>
        <begin position="330"/>
        <end position="345"/>
    </location>
</feature>
<keyword evidence="3" id="KW-1185">Reference proteome</keyword>
<dbReference type="AlphaFoldDB" id="A0AAD9Z5F4"/>
<dbReference type="Proteomes" id="UP001276659">
    <property type="component" value="Unassembled WGS sequence"/>
</dbReference>
<reference evidence="2" key="1">
    <citation type="submission" date="2022-11" db="EMBL/GenBank/DDBJ databases">
        <title>Chromosomal genome sequence assembly and mating type (MAT) locus characterization of the leprose asexual lichenized fungus Lepraria neglecta (Nyl.) Erichsen.</title>
        <authorList>
            <person name="Allen J.L."/>
            <person name="Pfeffer B."/>
        </authorList>
    </citation>
    <scope>NUCLEOTIDE SEQUENCE</scope>
    <source>
        <strain evidence="2">Allen 5258</strain>
    </source>
</reference>
<gene>
    <name evidence="2" type="ORF">OEA41_004064</name>
</gene>
<feature type="compositionally biased region" description="Pro residues" evidence="1">
    <location>
        <begin position="47"/>
        <end position="59"/>
    </location>
</feature>
<accession>A0AAD9Z5F4</accession>